<dbReference type="OrthoDB" id="4367361at2"/>
<proteinExistence type="predicted"/>
<reference evidence="2 3" key="1">
    <citation type="submission" date="2019-06" db="EMBL/GenBank/DDBJ databases">
        <title>Sequencing the genomes of 1000 actinobacteria strains.</title>
        <authorList>
            <person name="Klenk H.-P."/>
        </authorList>
    </citation>
    <scope>NUCLEOTIDE SEQUENCE [LARGE SCALE GENOMIC DNA]</scope>
    <source>
        <strain evidence="2 3">DSM 103495</strain>
    </source>
</reference>
<evidence type="ECO:0000313" key="2">
    <source>
        <dbReference type="EMBL" id="TQM25729.1"/>
    </source>
</evidence>
<accession>A0A543EW02</accession>
<dbReference type="PANTHER" id="PTHR33371:SF4">
    <property type="entry name" value="INTERMEMBRANE PHOSPHOLIPID TRANSPORT SYSTEM BINDING PROTEIN MLAD"/>
    <property type="match status" value="1"/>
</dbReference>
<name>A0A543EW02_9NOCA</name>
<evidence type="ECO:0000313" key="3">
    <source>
        <dbReference type="Proteomes" id="UP000316331"/>
    </source>
</evidence>
<dbReference type="AlphaFoldDB" id="A0A543EW02"/>
<protein>
    <submittedName>
        <fullName evidence="2">ABC-type transporter Mla subunit MlaD</fullName>
    </submittedName>
</protein>
<dbReference type="InterPro" id="IPR003399">
    <property type="entry name" value="Mce/MlaD"/>
</dbReference>
<dbReference type="RefSeq" id="WP_141812395.1">
    <property type="nucleotide sequence ID" value="NZ_VFPG01000002.1"/>
</dbReference>
<organism evidence="2 3">
    <name type="scientific">Nocardia bhagyanarayanae</name>
    <dbReference type="NCBI Taxonomy" id="1215925"/>
    <lineage>
        <taxon>Bacteria</taxon>
        <taxon>Bacillati</taxon>
        <taxon>Actinomycetota</taxon>
        <taxon>Actinomycetes</taxon>
        <taxon>Mycobacteriales</taxon>
        <taxon>Nocardiaceae</taxon>
        <taxon>Nocardia</taxon>
    </lineage>
</organism>
<sequence length="343" mass="36270">MPNYGMPGVAIDRTMSMRTGAVLLAAVVCVGAGWRVYDGVREEDGLRISLHTEQIGDGVVAGTQVRADGVLVGEVAEIAPDQQGTQRITLRLDDSRLDGLDDSLRVDYATGNVFGISELELRAGPGGAPLRPGTVIDLTGPNAAAAYDATMGSLLRSVSQVSNEVLTAQLTSVLAQLAGDIRAFTPLLQSMVVLARTVADAQTLPMSYQLGQFGSALGGAAPFVGATLQVIDQVYRIPVLRTDRERFDATIDTVVEQLFPAFERTMYRAGDEFAEYAAMLTPILAAAAGMVSTPEQSSAELRELLDRLRSAMPETPDGPVLNVDIDVRTVPVLAPLLGDAGGR</sequence>
<dbReference type="InterPro" id="IPR052336">
    <property type="entry name" value="MlaD_Phospholipid_Transporter"/>
</dbReference>
<gene>
    <name evidence="2" type="ORF">FB390_5887</name>
</gene>
<feature type="domain" description="Mce/MlaD" evidence="1">
    <location>
        <begin position="45"/>
        <end position="124"/>
    </location>
</feature>
<dbReference type="Proteomes" id="UP000316331">
    <property type="component" value="Unassembled WGS sequence"/>
</dbReference>
<dbReference type="Pfam" id="PF02470">
    <property type="entry name" value="MlaD"/>
    <property type="match status" value="1"/>
</dbReference>
<evidence type="ECO:0000259" key="1">
    <source>
        <dbReference type="Pfam" id="PF02470"/>
    </source>
</evidence>
<comment type="caution">
    <text evidence="2">The sequence shown here is derived from an EMBL/GenBank/DDBJ whole genome shotgun (WGS) entry which is preliminary data.</text>
</comment>
<dbReference type="EMBL" id="VFPG01000002">
    <property type="protein sequence ID" value="TQM25729.1"/>
    <property type="molecule type" value="Genomic_DNA"/>
</dbReference>
<keyword evidence="3" id="KW-1185">Reference proteome</keyword>
<dbReference type="PANTHER" id="PTHR33371">
    <property type="entry name" value="INTERMEMBRANE PHOSPHOLIPID TRANSPORT SYSTEM BINDING PROTEIN MLAD-RELATED"/>
    <property type="match status" value="1"/>
</dbReference>